<dbReference type="SUPFAM" id="SSF52540">
    <property type="entry name" value="P-loop containing nucleoside triphosphate hydrolases"/>
    <property type="match status" value="1"/>
</dbReference>
<keyword evidence="1" id="KW-0472">Membrane</keyword>
<comment type="caution">
    <text evidence="2">The sequence shown here is derived from an EMBL/GenBank/DDBJ whole genome shotgun (WGS) entry which is preliminary data.</text>
</comment>
<proteinExistence type="predicted"/>
<evidence type="ECO:0000313" key="3">
    <source>
        <dbReference type="Proteomes" id="UP001615550"/>
    </source>
</evidence>
<dbReference type="EMBL" id="JBGORX010000001">
    <property type="protein sequence ID" value="MFJ1267434.1"/>
    <property type="molecule type" value="Genomic_DNA"/>
</dbReference>
<keyword evidence="1" id="KW-0812">Transmembrane</keyword>
<evidence type="ECO:0000313" key="2">
    <source>
        <dbReference type="EMBL" id="MFJ1267434.1"/>
    </source>
</evidence>
<dbReference type="Proteomes" id="UP001615550">
    <property type="component" value="Unassembled WGS sequence"/>
</dbReference>
<dbReference type="InterPro" id="IPR027417">
    <property type="entry name" value="P-loop_NTPase"/>
</dbReference>
<reference evidence="2 3" key="1">
    <citation type="submission" date="2024-08" db="EMBL/GenBank/DDBJ databases">
        <title>Draft Genome Sequence of Legionella lytica strain DSB2004, Isolated From a Fire Sprinkler System.</title>
        <authorList>
            <person name="Everhart A.D."/>
            <person name="Kidane D.T."/>
            <person name="Farone A.L."/>
            <person name="Farone M.B."/>
        </authorList>
    </citation>
    <scope>NUCLEOTIDE SEQUENCE [LARGE SCALE GENOMIC DNA]</scope>
    <source>
        <strain evidence="2 3">DSB2004</strain>
    </source>
</reference>
<feature type="transmembrane region" description="Helical" evidence="1">
    <location>
        <begin position="287"/>
        <end position="309"/>
    </location>
</feature>
<sequence length="342" mass="37128">MRVFIFGAQGTGKTELLKQLINQKATNLSSPDYKTTIGPDFQMLDGMQIWDSPGTNGPNKNFNVPFMAGAKVGIYCINLSKVLDERVLEQMKTDVSLFQIRSGNAKLILVGTFSDQALEENTVESLRNKLDEFGFTDVLTATTNKSHGTHSVLRMLQHNKKLDKIEALRNGLSANAGLYSALDKLINQVDRLGLQGEEIDFLSDEVKTLLIKITNPQALDKTKAYDEFLANCDAKFTDKYHSLKAAIKAFSAAVFVTALAASLFFGAGIFLGAWAGTATFFAALVESTSAATAFSAGTSATAIISLAYYGNSFFQKPVNNVAGEFIESVKNVDIDELNLNGI</sequence>
<organism evidence="2 3">
    <name type="scientific">Legionella lytica</name>
    <dbReference type="NCBI Taxonomy" id="96232"/>
    <lineage>
        <taxon>Bacteria</taxon>
        <taxon>Pseudomonadati</taxon>
        <taxon>Pseudomonadota</taxon>
        <taxon>Gammaproteobacteria</taxon>
        <taxon>Legionellales</taxon>
        <taxon>Legionellaceae</taxon>
        <taxon>Legionella</taxon>
    </lineage>
</organism>
<protein>
    <recommendedName>
        <fullName evidence="4">Rho GTPase (Miro-like)</fullName>
    </recommendedName>
</protein>
<keyword evidence="3" id="KW-1185">Reference proteome</keyword>
<feature type="transmembrane region" description="Helical" evidence="1">
    <location>
        <begin position="249"/>
        <end position="275"/>
    </location>
</feature>
<dbReference type="Gene3D" id="3.40.50.300">
    <property type="entry name" value="P-loop containing nucleotide triphosphate hydrolases"/>
    <property type="match status" value="1"/>
</dbReference>
<dbReference type="RefSeq" id="WP_400186081.1">
    <property type="nucleotide sequence ID" value="NZ_JBGORX010000001.1"/>
</dbReference>
<keyword evidence="1" id="KW-1133">Transmembrane helix</keyword>
<name>A0ABW8D767_9GAMM</name>
<accession>A0ABW8D767</accession>
<evidence type="ECO:0000256" key="1">
    <source>
        <dbReference type="SAM" id="Phobius"/>
    </source>
</evidence>
<evidence type="ECO:0008006" key="4">
    <source>
        <dbReference type="Google" id="ProtNLM"/>
    </source>
</evidence>
<dbReference type="PRINTS" id="PR00449">
    <property type="entry name" value="RASTRNSFRMNG"/>
</dbReference>
<gene>
    <name evidence="2" type="ORF">ACD661_02555</name>
</gene>